<keyword evidence="1" id="KW-0812">Transmembrane</keyword>
<keyword evidence="1" id="KW-0813">Transport</keyword>
<dbReference type="Proteomes" id="UP000019402">
    <property type="component" value="Unassembled WGS sequence"/>
</dbReference>
<keyword evidence="4" id="KW-1185">Reference proteome</keyword>
<keyword evidence="1" id="KW-0472">Membrane</keyword>
<comment type="similarity">
    <text evidence="1">Belongs to the TonB-dependent receptor family.</text>
</comment>
<dbReference type="PROSITE" id="PS52016">
    <property type="entry name" value="TONB_DEPENDENT_REC_3"/>
    <property type="match status" value="1"/>
</dbReference>
<dbReference type="NCBIfam" id="TIGR04057">
    <property type="entry name" value="SusC_RagA_signa"/>
    <property type="match status" value="1"/>
</dbReference>
<dbReference type="STRING" id="869213.GCA_000517085_01109"/>
<evidence type="ECO:0000259" key="2">
    <source>
        <dbReference type="Pfam" id="PF07715"/>
    </source>
</evidence>
<dbReference type="Pfam" id="PF07715">
    <property type="entry name" value="Plug"/>
    <property type="match status" value="1"/>
</dbReference>
<dbReference type="InterPro" id="IPR039426">
    <property type="entry name" value="TonB-dep_rcpt-like"/>
</dbReference>
<keyword evidence="3" id="KW-0675">Receptor</keyword>
<keyword evidence="1" id="KW-0998">Cell outer membrane</keyword>
<evidence type="ECO:0000313" key="4">
    <source>
        <dbReference type="Proteomes" id="UP000019402"/>
    </source>
</evidence>
<dbReference type="AlphaFoldDB" id="W7XZJ2"/>
<organism evidence="3 4">
    <name type="scientific">Saccharicrinis fermentans DSM 9555 = JCM 21142</name>
    <dbReference type="NCBI Taxonomy" id="869213"/>
    <lineage>
        <taxon>Bacteria</taxon>
        <taxon>Pseudomonadati</taxon>
        <taxon>Bacteroidota</taxon>
        <taxon>Bacteroidia</taxon>
        <taxon>Marinilabiliales</taxon>
        <taxon>Marinilabiliaceae</taxon>
        <taxon>Saccharicrinis</taxon>
    </lineage>
</organism>
<reference evidence="3 4" key="1">
    <citation type="journal article" date="2014" name="Genome Announc.">
        <title>Draft Genome Sequence of Cytophaga fermentans JCM 21142T, a Facultative Anaerobe Isolated from Marine Mud.</title>
        <authorList>
            <person name="Starns D."/>
            <person name="Oshima K."/>
            <person name="Suda W."/>
            <person name="Iino T."/>
            <person name="Yuki M."/>
            <person name="Inoue J."/>
            <person name="Kitamura K."/>
            <person name="Iida T."/>
            <person name="Darby A."/>
            <person name="Hattori M."/>
            <person name="Ohkuma M."/>
        </authorList>
    </citation>
    <scope>NUCLEOTIDE SEQUENCE [LARGE SCALE GENOMIC DNA]</scope>
    <source>
        <strain evidence="3 4">JCM 21142</strain>
    </source>
</reference>
<dbReference type="Gene3D" id="2.170.130.10">
    <property type="entry name" value="TonB-dependent receptor, plug domain"/>
    <property type="match status" value="1"/>
</dbReference>
<comment type="subcellular location">
    <subcellularLocation>
        <location evidence="1">Cell outer membrane</location>
        <topology evidence="1">Multi-pass membrane protein</topology>
    </subcellularLocation>
</comment>
<dbReference type="InterPro" id="IPR037066">
    <property type="entry name" value="Plug_dom_sf"/>
</dbReference>
<dbReference type="InterPro" id="IPR023997">
    <property type="entry name" value="TonB-dep_OMP_SusC/RagA_CS"/>
</dbReference>
<accession>W7XZJ2</accession>
<evidence type="ECO:0000256" key="1">
    <source>
        <dbReference type="PROSITE-ProRule" id="PRU01360"/>
    </source>
</evidence>
<name>W7XZJ2_9BACT</name>
<dbReference type="SUPFAM" id="SSF56935">
    <property type="entry name" value="Porins"/>
    <property type="match status" value="1"/>
</dbReference>
<feature type="domain" description="TonB-dependent receptor plug" evidence="2">
    <location>
        <begin position="56"/>
        <end position="157"/>
    </location>
</feature>
<dbReference type="GO" id="GO:0009279">
    <property type="term" value="C:cell outer membrane"/>
    <property type="evidence" value="ECO:0007669"/>
    <property type="project" value="UniProtKB-SubCell"/>
</dbReference>
<comment type="caution">
    <text evidence="3">The sequence shown here is derived from an EMBL/GenBank/DDBJ whole genome shotgun (WGS) entry which is preliminary data.</text>
</comment>
<evidence type="ECO:0000313" key="3">
    <source>
        <dbReference type="EMBL" id="GAF04080.1"/>
    </source>
</evidence>
<proteinExistence type="inferred from homology"/>
<keyword evidence="1" id="KW-1134">Transmembrane beta strand</keyword>
<gene>
    <name evidence="3" type="ORF">JCM21142_72775</name>
</gene>
<dbReference type="EMBL" id="BAMD01000037">
    <property type="protein sequence ID" value="GAF04080.1"/>
    <property type="molecule type" value="Genomic_DNA"/>
</dbReference>
<dbReference type="eggNOG" id="COG4771">
    <property type="taxonomic scope" value="Bacteria"/>
</dbReference>
<sequence>MKMKLNKTLIKEVLYCGVLSTLLLFPSRLSAQKANVTQNDVEVFEIRKNKLDNLGAASISQVDHEEIENVNSIDPSNSFFGLLNGLQVYQNNGFAGQRSASLLIRGRSSLQDNSILVLVDGFERRLDDLTTMDIEKVQVLKDAAAVAIYGQRGANGVLLVTTKRGGREGMNVNVKYDVGVSQAFRMPDMLNAADYARAVNEALYYDGLPMKYTAHEIAAYEEGNAYSLYPNVDWANELLNKSGTVSNLNVEFDGGGKNVKYYVGISHQGEKGLLSHDRSEEDIYTALEYDRLGFRSNLDIDLTKSTLLRLNIGGNIVQNTRGGKSPDDIFGEIYGTPSAAMPVKTANGIWEVQIFIVIIP</sequence>
<dbReference type="InterPro" id="IPR012910">
    <property type="entry name" value="Plug_dom"/>
</dbReference>
<protein>
    <submittedName>
        <fullName evidence="3">Outer membrane cobalamin receptor protein</fullName>
    </submittedName>
</protein>